<feature type="transmembrane region" description="Helical" evidence="1">
    <location>
        <begin position="31"/>
        <end position="53"/>
    </location>
</feature>
<gene>
    <name evidence="2" type="ORF">N7463_010106</name>
</gene>
<keyword evidence="1" id="KW-0812">Transmembrane</keyword>
<protein>
    <submittedName>
        <fullName evidence="2">Uncharacterized protein</fullName>
    </submittedName>
</protein>
<sequence length="64" mass="7259">MPDNQTLPNLQASPGFDRSANLNVSLIGPMLYWGVYGMEGFILNFNFLCILDLHTMSGLMYRLF</sequence>
<keyword evidence="3" id="KW-1185">Reference proteome</keyword>
<organism evidence="2 3">
    <name type="scientific">Penicillium fimorum</name>
    <dbReference type="NCBI Taxonomy" id="1882269"/>
    <lineage>
        <taxon>Eukaryota</taxon>
        <taxon>Fungi</taxon>
        <taxon>Dikarya</taxon>
        <taxon>Ascomycota</taxon>
        <taxon>Pezizomycotina</taxon>
        <taxon>Eurotiomycetes</taxon>
        <taxon>Eurotiomycetidae</taxon>
        <taxon>Eurotiales</taxon>
        <taxon>Aspergillaceae</taxon>
        <taxon>Penicillium</taxon>
    </lineage>
</organism>
<evidence type="ECO:0000313" key="3">
    <source>
        <dbReference type="Proteomes" id="UP001149954"/>
    </source>
</evidence>
<name>A0A9X0C1G8_9EURO</name>
<dbReference type="EMBL" id="JAPWDS010000006">
    <property type="protein sequence ID" value="KAJ5494019.1"/>
    <property type="molecule type" value="Genomic_DNA"/>
</dbReference>
<keyword evidence="1" id="KW-0472">Membrane</keyword>
<comment type="caution">
    <text evidence="2">The sequence shown here is derived from an EMBL/GenBank/DDBJ whole genome shotgun (WGS) entry which is preliminary data.</text>
</comment>
<evidence type="ECO:0000256" key="1">
    <source>
        <dbReference type="SAM" id="Phobius"/>
    </source>
</evidence>
<dbReference type="AlphaFoldDB" id="A0A9X0C1G8"/>
<accession>A0A9X0C1G8</accession>
<reference evidence="2" key="2">
    <citation type="journal article" date="2023" name="IMA Fungus">
        <title>Comparative genomic study of the Penicillium genus elucidates a diverse pangenome and 15 lateral gene transfer events.</title>
        <authorList>
            <person name="Petersen C."/>
            <person name="Sorensen T."/>
            <person name="Nielsen M.R."/>
            <person name="Sondergaard T.E."/>
            <person name="Sorensen J.L."/>
            <person name="Fitzpatrick D.A."/>
            <person name="Frisvad J.C."/>
            <person name="Nielsen K.L."/>
        </authorList>
    </citation>
    <scope>NUCLEOTIDE SEQUENCE</scope>
    <source>
        <strain evidence="2">IBT 29495</strain>
    </source>
</reference>
<evidence type="ECO:0000313" key="2">
    <source>
        <dbReference type="EMBL" id="KAJ5494019.1"/>
    </source>
</evidence>
<reference evidence="2" key="1">
    <citation type="submission" date="2022-12" db="EMBL/GenBank/DDBJ databases">
        <authorList>
            <person name="Petersen C."/>
        </authorList>
    </citation>
    <scope>NUCLEOTIDE SEQUENCE</scope>
    <source>
        <strain evidence="2">IBT 29495</strain>
    </source>
</reference>
<dbReference type="Proteomes" id="UP001149954">
    <property type="component" value="Unassembled WGS sequence"/>
</dbReference>
<proteinExistence type="predicted"/>
<keyword evidence="1" id="KW-1133">Transmembrane helix</keyword>